<comment type="caution">
    <text evidence="3">The sequence shown here is derived from an EMBL/GenBank/DDBJ whole genome shotgun (WGS) entry which is preliminary data.</text>
</comment>
<dbReference type="GO" id="GO:0042834">
    <property type="term" value="F:peptidoglycan binding"/>
    <property type="evidence" value="ECO:0007669"/>
    <property type="project" value="InterPro"/>
</dbReference>
<organism evidence="3 4">
    <name type="scientific">Tissierella creatinophila DSM 6911</name>
    <dbReference type="NCBI Taxonomy" id="1123403"/>
    <lineage>
        <taxon>Bacteria</taxon>
        <taxon>Bacillati</taxon>
        <taxon>Bacillota</taxon>
        <taxon>Tissierellia</taxon>
        <taxon>Tissierellales</taxon>
        <taxon>Tissierellaceae</taxon>
        <taxon>Tissierella</taxon>
    </lineage>
</organism>
<gene>
    <name evidence="3" type="primary">cwlC_3</name>
    <name evidence="3" type="ORF">TICRE_18470</name>
</gene>
<dbReference type="InterPro" id="IPR007730">
    <property type="entry name" value="SPOR-like_dom"/>
</dbReference>
<dbReference type="GO" id="GO:0030288">
    <property type="term" value="C:outer membrane-bounded periplasmic space"/>
    <property type="evidence" value="ECO:0007669"/>
    <property type="project" value="TreeGrafter"/>
</dbReference>
<dbReference type="EC" id="3.5.1.28" evidence="3"/>
<dbReference type="Proteomes" id="UP000186112">
    <property type="component" value="Unassembled WGS sequence"/>
</dbReference>
<dbReference type="OrthoDB" id="9806267at2"/>
<dbReference type="CDD" id="cd02696">
    <property type="entry name" value="MurNAc-LAA"/>
    <property type="match status" value="1"/>
</dbReference>
<dbReference type="GO" id="GO:0009253">
    <property type="term" value="P:peptidoglycan catabolic process"/>
    <property type="evidence" value="ECO:0007669"/>
    <property type="project" value="InterPro"/>
</dbReference>
<keyword evidence="1 3" id="KW-0378">Hydrolase</keyword>
<accession>A0A1U7M4P3</accession>
<dbReference type="SMART" id="SM00646">
    <property type="entry name" value="Ami_3"/>
    <property type="match status" value="1"/>
</dbReference>
<dbReference type="AlphaFoldDB" id="A0A1U7M4P3"/>
<dbReference type="InterPro" id="IPR050695">
    <property type="entry name" value="N-acetylmuramoyl_amidase_3"/>
</dbReference>
<dbReference type="PROSITE" id="PS51724">
    <property type="entry name" value="SPOR"/>
    <property type="match status" value="1"/>
</dbReference>
<sequence>MSKVYLDFGHGGNDPGAVGNNLKEKDLTLSIGLEVGRILKRHGVEIVYSRTTDATMSLKQRSDKANANNVDVFVSIHINSFTNRNANGVETFSHTGSKRGLPLAKAIQDSLVSAKIFKTNRGTKTANFHVLRETKAPAALTELGFISNTEDAQVLKTKQKEIAIAIAKGILSFLKIKYKAEANKPSTPEIPNTGDLYKVQVGAYSIKANADKKLAELKAKGFEGYIKKE</sequence>
<evidence type="ECO:0000259" key="2">
    <source>
        <dbReference type="PROSITE" id="PS51724"/>
    </source>
</evidence>
<dbReference type="Pfam" id="PF05036">
    <property type="entry name" value="SPOR"/>
    <property type="match status" value="1"/>
</dbReference>
<dbReference type="PANTHER" id="PTHR30404:SF0">
    <property type="entry name" value="N-ACETYLMURAMOYL-L-ALANINE AMIDASE AMIC"/>
    <property type="match status" value="1"/>
</dbReference>
<dbReference type="Gene3D" id="3.40.630.40">
    <property type="entry name" value="Zn-dependent exopeptidases"/>
    <property type="match status" value="1"/>
</dbReference>
<reference evidence="3 4" key="1">
    <citation type="submission" date="2016-02" db="EMBL/GenBank/DDBJ databases">
        <title>Genome sequence of Tissierella creatinophila DSM 6911.</title>
        <authorList>
            <person name="Poehlein A."/>
            <person name="Daniel R."/>
        </authorList>
    </citation>
    <scope>NUCLEOTIDE SEQUENCE [LARGE SCALE GENOMIC DNA]</scope>
    <source>
        <strain evidence="3 4">DSM 6911</strain>
    </source>
</reference>
<dbReference type="EMBL" id="LTDM01000042">
    <property type="protein sequence ID" value="OLS02189.1"/>
    <property type="molecule type" value="Genomic_DNA"/>
</dbReference>
<dbReference type="SUPFAM" id="SSF110997">
    <property type="entry name" value="Sporulation related repeat"/>
    <property type="match status" value="1"/>
</dbReference>
<dbReference type="Pfam" id="PF01520">
    <property type="entry name" value="Amidase_3"/>
    <property type="match status" value="1"/>
</dbReference>
<dbReference type="InterPro" id="IPR036680">
    <property type="entry name" value="SPOR-like_sf"/>
</dbReference>
<dbReference type="RefSeq" id="WP_075727329.1">
    <property type="nucleotide sequence ID" value="NZ_LTDM01000042.1"/>
</dbReference>
<evidence type="ECO:0000313" key="4">
    <source>
        <dbReference type="Proteomes" id="UP000186112"/>
    </source>
</evidence>
<dbReference type="InterPro" id="IPR002508">
    <property type="entry name" value="MurNAc-LAA_cat"/>
</dbReference>
<evidence type="ECO:0000313" key="3">
    <source>
        <dbReference type="EMBL" id="OLS02189.1"/>
    </source>
</evidence>
<evidence type="ECO:0000256" key="1">
    <source>
        <dbReference type="ARBA" id="ARBA00022801"/>
    </source>
</evidence>
<proteinExistence type="predicted"/>
<protein>
    <submittedName>
        <fullName evidence="3">Sporulation-specific N-acetylmuramoyl-L-alanine amidase</fullName>
        <ecNumber evidence="3">3.5.1.28</ecNumber>
    </submittedName>
</protein>
<feature type="domain" description="SPOR" evidence="2">
    <location>
        <begin position="191"/>
        <end position="229"/>
    </location>
</feature>
<dbReference type="PANTHER" id="PTHR30404">
    <property type="entry name" value="N-ACETYLMURAMOYL-L-ALANINE AMIDASE"/>
    <property type="match status" value="1"/>
</dbReference>
<keyword evidence="4" id="KW-1185">Reference proteome</keyword>
<dbReference type="GO" id="GO:0008745">
    <property type="term" value="F:N-acetylmuramoyl-L-alanine amidase activity"/>
    <property type="evidence" value="ECO:0007669"/>
    <property type="project" value="UniProtKB-EC"/>
</dbReference>
<name>A0A1U7M4P3_TISCR</name>
<dbReference type="SUPFAM" id="SSF53187">
    <property type="entry name" value="Zn-dependent exopeptidases"/>
    <property type="match status" value="1"/>
</dbReference>